<dbReference type="InterPro" id="IPR002416">
    <property type="entry name" value="T2SS_protein-GspH"/>
</dbReference>
<name>A0A2H0WX77_9BACT</name>
<dbReference type="SUPFAM" id="SSF54523">
    <property type="entry name" value="Pili subunits"/>
    <property type="match status" value="1"/>
</dbReference>
<evidence type="ECO:0000313" key="9">
    <source>
        <dbReference type="Proteomes" id="UP000229675"/>
    </source>
</evidence>
<evidence type="ECO:0000256" key="3">
    <source>
        <dbReference type="ARBA" id="ARBA00022692"/>
    </source>
</evidence>
<feature type="domain" description="Type II secretion system protein GspG C-terminal" evidence="7">
    <location>
        <begin position="33"/>
        <end position="134"/>
    </location>
</feature>
<dbReference type="Pfam" id="PF08334">
    <property type="entry name" value="T2SSG"/>
    <property type="match status" value="1"/>
</dbReference>
<dbReference type="InterPro" id="IPR013545">
    <property type="entry name" value="T2SS_protein-GspG_C"/>
</dbReference>
<evidence type="ECO:0000256" key="1">
    <source>
        <dbReference type="ARBA" id="ARBA00004167"/>
    </source>
</evidence>
<dbReference type="PANTHER" id="PTHR30093">
    <property type="entry name" value="GENERAL SECRETION PATHWAY PROTEIN G"/>
    <property type="match status" value="1"/>
</dbReference>
<gene>
    <name evidence="8" type="ORF">COT59_01835</name>
</gene>
<dbReference type="PRINTS" id="PR00885">
    <property type="entry name" value="BCTERIALGSPH"/>
</dbReference>
<dbReference type="Gene3D" id="3.30.700.10">
    <property type="entry name" value="Glycoprotein, Type 4 Pilin"/>
    <property type="match status" value="1"/>
</dbReference>
<dbReference type="NCBIfam" id="TIGR02532">
    <property type="entry name" value="IV_pilin_GFxxxE"/>
    <property type="match status" value="1"/>
</dbReference>
<organism evidence="8 9">
    <name type="scientific">Candidatus Nealsonbacteria bacterium CG09_land_8_20_14_0_10_42_14</name>
    <dbReference type="NCBI Taxonomy" id="1974707"/>
    <lineage>
        <taxon>Bacteria</taxon>
        <taxon>Candidatus Nealsoniibacteriota</taxon>
    </lineage>
</organism>
<dbReference type="EMBL" id="PEZD01000041">
    <property type="protein sequence ID" value="PIS17215.1"/>
    <property type="molecule type" value="Genomic_DNA"/>
</dbReference>
<keyword evidence="2" id="KW-0488">Methylation</keyword>
<evidence type="ECO:0000259" key="7">
    <source>
        <dbReference type="Pfam" id="PF08334"/>
    </source>
</evidence>
<accession>A0A2H0WX77</accession>
<sequence length="160" mass="17373">MFSKNKGFTLIELLVVIAIIGLLASIVLVSMKGAREKAKIAKAQQEMKQIVTAMYLYRDRYGQLPPIGDNCSACYNPCSSSWIAVMDALVNDGLIGRVDKDPWGNYYCYDDNDNICCGAVSPFFSMGPNGINNGWSGNCACTFAGDDFGTCLPEGDRPCP</sequence>
<dbReference type="GO" id="GO:0016020">
    <property type="term" value="C:membrane"/>
    <property type="evidence" value="ECO:0007669"/>
    <property type="project" value="UniProtKB-SubCell"/>
</dbReference>
<feature type="transmembrane region" description="Helical" evidence="6">
    <location>
        <begin position="6"/>
        <end position="29"/>
    </location>
</feature>
<keyword evidence="3 6" id="KW-0812">Transmembrane</keyword>
<evidence type="ECO:0000256" key="6">
    <source>
        <dbReference type="SAM" id="Phobius"/>
    </source>
</evidence>
<dbReference type="Pfam" id="PF07963">
    <property type="entry name" value="N_methyl"/>
    <property type="match status" value="1"/>
</dbReference>
<dbReference type="GO" id="GO:0015627">
    <property type="term" value="C:type II protein secretion system complex"/>
    <property type="evidence" value="ECO:0007669"/>
    <property type="project" value="InterPro"/>
</dbReference>
<dbReference type="GO" id="GO:0015628">
    <property type="term" value="P:protein secretion by the type II secretion system"/>
    <property type="evidence" value="ECO:0007669"/>
    <property type="project" value="InterPro"/>
</dbReference>
<dbReference type="InterPro" id="IPR012902">
    <property type="entry name" value="N_methyl_site"/>
</dbReference>
<protein>
    <recommendedName>
        <fullName evidence="7">Type II secretion system protein GspG C-terminal domain-containing protein</fullName>
    </recommendedName>
</protein>
<reference evidence="9" key="1">
    <citation type="submission" date="2017-09" db="EMBL/GenBank/DDBJ databases">
        <title>Depth-based differentiation of microbial function through sediment-hosted aquifers and enrichment of novel symbionts in the deep terrestrial subsurface.</title>
        <authorList>
            <person name="Probst A.J."/>
            <person name="Ladd B."/>
            <person name="Jarett J.K."/>
            <person name="Geller-Mcgrath D.E."/>
            <person name="Sieber C.M.K."/>
            <person name="Emerson J.B."/>
            <person name="Anantharaman K."/>
            <person name="Thomas B.C."/>
            <person name="Malmstrom R."/>
            <person name="Stieglmeier M."/>
            <person name="Klingl A."/>
            <person name="Woyke T."/>
            <person name="Ryan C.M."/>
            <person name="Banfield J.F."/>
        </authorList>
    </citation>
    <scope>NUCLEOTIDE SEQUENCE [LARGE SCALE GENOMIC DNA]</scope>
</reference>
<dbReference type="InterPro" id="IPR045584">
    <property type="entry name" value="Pilin-like"/>
</dbReference>
<proteinExistence type="predicted"/>
<keyword evidence="4 6" id="KW-1133">Transmembrane helix</keyword>
<keyword evidence="5 6" id="KW-0472">Membrane</keyword>
<dbReference type="AlphaFoldDB" id="A0A2H0WX77"/>
<dbReference type="Proteomes" id="UP000229675">
    <property type="component" value="Unassembled WGS sequence"/>
</dbReference>
<evidence type="ECO:0000256" key="2">
    <source>
        <dbReference type="ARBA" id="ARBA00022481"/>
    </source>
</evidence>
<comment type="caution">
    <text evidence="8">The sequence shown here is derived from an EMBL/GenBank/DDBJ whole genome shotgun (WGS) entry which is preliminary data.</text>
</comment>
<evidence type="ECO:0000313" key="8">
    <source>
        <dbReference type="EMBL" id="PIS17215.1"/>
    </source>
</evidence>
<evidence type="ECO:0000256" key="5">
    <source>
        <dbReference type="ARBA" id="ARBA00023136"/>
    </source>
</evidence>
<comment type="subcellular location">
    <subcellularLocation>
        <location evidence="1">Membrane</location>
        <topology evidence="1">Single-pass membrane protein</topology>
    </subcellularLocation>
</comment>
<evidence type="ECO:0000256" key="4">
    <source>
        <dbReference type="ARBA" id="ARBA00022989"/>
    </source>
</evidence>
<dbReference type="PROSITE" id="PS00409">
    <property type="entry name" value="PROKAR_NTER_METHYL"/>
    <property type="match status" value="1"/>
</dbReference>